<evidence type="ECO:0000313" key="3">
    <source>
        <dbReference type="EMBL" id="CUR56432.1"/>
    </source>
</evidence>
<feature type="domain" description="Endonuclease/exonuclease/phosphatase" evidence="2">
    <location>
        <begin position="110"/>
        <end position="319"/>
    </location>
</feature>
<dbReference type="Gene3D" id="3.60.10.10">
    <property type="entry name" value="Endonuclease/exonuclease/phosphatase"/>
    <property type="match status" value="1"/>
</dbReference>
<dbReference type="GO" id="GO:0003824">
    <property type="term" value="F:catalytic activity"/>
    <property type="evidence" value="ECO:0007669"/>
    <property type="project" value="InterPro"/>
</dbReference>
<reference evidence="3" key="1">
    <citation type="submission" date="2015-08" db="EMBL/GenBank/DDBJ databases">
        <authorList>
            <person name="Babu N.S."/>
            <person name="Beckwith C.J."/>
            <person name="Beseler K.G."/>
            <person name="Brison A."/>
            <person name="Carone J.V."/>
            <person name="Caskin T.P."/>
            <person name="Diamond M."/>
            <person name="Durham M.E."/>
            <person name="Foxe J.M."/>
            <person name="Go M."/>
            <person name="Henderson B.A."/>
            <person name="Jones I.B."/>
            <person name="McGettigan J.A."/>
            <person name="Micheletti S.J."/>
            <person name="Nasrallah M.E."/>
            <person name="Ortiz D."/>
            <person name="Piller C.R."/>
            <person name="Privatt S.R."/>
            <person name="Schneider S.L."/>
            <person name="Sharp S."/>
            <person name="Smith T.C."/>
            <person name="Stanton J.D."/>
            <person name="Ullery H.E."/>
            <person name="Wilson R.J."/>
            <person name="Serrano M.G."/>
            <person name="Buck G."/>
            <person name="Lee V."/>
            <person name="Wang Y."/>
            <person name="Carvalho R."/>
            <person name="Voegtly L."/>
            <person name="Shi R."/>
            <person name="Duckworth R."/>
            <person name="Johnson A."/>
            <person name="Loviza R."/>
            <person name="Walstead R."/>
            <person name="Shah Z."/>
            <person name="Kiflezghi M."/>
            <person name="Wade K."/>
            <person name="Ball S.L."/>
            <person name="Bradley K.W."/>
            <person name="Asai D.J."/>
            <person name="Bowman C.A."/>
            <person name="Russell D.A."/>
            <person name="Pope W.H."/>
            <person name="Jacobs-Sera D."/>
            <person name="Hendrix R.W."/>
            <person name="Hatfull G.F."/>
        </authorList>
    </citation>
    <scope>NUCLEOTIDE SEQUENCE</scope>
</reference>
<dbReference type="InterPro" id="IPR036691">
    <property type="entry name" value="Endo/exonu/phosph_ase_sf"/>
</dbReference>
<accession>A0A2P2C6N0</accession>
<dbReference type="SUPFAM" id="SSF56219">
    <property type="entry name" value="DNase I-like"/>
    <property type="match status" value="1"/>
</dbReference>
<name>A0A2P2C6N0_9ZZZZ</name>
<sequence length="329" mass="35170">MRRFRGVWTALIALFLLPAVLLSVLRIVHPDLGFAVRMVSFTPLALGLYGFAALLAIGRLLLPGRGRWQVDAGIVVVTLVGLGLHAWWLSPQFLGSHPETSADAAPVRVLTVNLYRGAADAPTVVDKAVRQDVDLLVLQEISPGVLSDMNDAGLSDAFPYHAGKPDPAVAGTMVFATVPLDQVTRLATDFDSLAVTAALPDGDLRLFAVHPQPPKKDIEGWAADLDALAMAIADQHPDVVAGDFNATSDHVQFRRLLDAGTVDAAERLNTGWQPTWPANDAKTILGIGLPRLVQIDHVLIGPEMAATGVRRIMIPGSDHSAVLAEVARR</sequence>
<dbReference type="AlphaFoldDB" id="A0A2P2C6N0"/>
<evidence type="ECO:0000259" key="2">
    <source>
        <dbReference type="Pfam" id="PF03372"/>
    </source>
</evidence>
<dbReference type="EMBL" id="CZKA01000028">
    <property type="protein sequence ID" value="CUR56432.1"/>
    <property type="molecule type" value="Genomic_DNA"/>
</dbReference>
<evidence type="ECO:0000256" key="1">
    <source>
        <dbReference type="SAM" id="Phobius"/>
    </source>
</evidence>
<keyword evidence="1" id="KW-0472">Membrane</keyword>
<dbReference type="Pfam" id="PF03372">
    <property type="entry name" value="Exo_endo_phos"/>
    <property type="match status" value="1"/>
</dbReference>
<keyword evidence="1" id="KW-1133">Transmembrane helix</keyword>
<feature type="transmembrane region" description="Helical" evidence="1">
    <location>
        <begin position="70"/>
        <end position="89"/>
    </location>
</feature>
<keyword evidence="1" id="KW-0812">Transmembrane</keyword>
<organism evidence="3">
    <name type="scientific">metagenome</name>
    <dbReference type="NCBI Taxonomy" id="256318"/>
    <lineage>
        <taxon>unclassified sequences</taxon>
        <taxon>metagenomes</taxon>
    </lineage>
</organism>
<feature type="transmembrane region" description="Helical" evidence="1">
    <location>
        <begin position="38"/>
        <end position="58"/>
    </location>
</feature>
<dbReference type="InterPro" id="IPR005135">
    <property type="entry name" value="Endo/exonuclease/phosphatase"/>
</dbReference>
<proteinExistence type="predicted"/>
<gene>
    <name evidence="3" type="ORF">NOCA2340045</name>
</gene>
<protein>
    <submittedName>
        <fullName evidence="3">Putative PE-PGRS family protein</fullName>
    </submittedName>
</protein>